<comment type="pathway">
    <text evidence="1 8 13">Porphyrin-containing compound metabolism; protoporphyrin-IX biosynthesis; 5-aminolevulinate from L-glutamyl-tRNA(Glu): step 1/2.</text>
</comment>
<dbReference type="EMBL" id="VRKQ01000010">
    <property type="protein sequence ID" value="TXG37079.1"/>
    <property type="molecule type" value="Genomic_DNA"/>
</dbReference>
<comment type="caution">
    <text evidence="17">The sequence shown here is derived from an EMBL/GenBank/DDBJ whole genome shotgun (WGS) entry which is preliminary data.</text>
</comment>
<feature type="domain" description="Glutamyl-tRNA reductase N-terminal" evidence="16">
    <location>
        <begin position="15"/>
        <end position="160"/>
    </location>
</feature>
<dbReference type="Pfam" id="PF00745">
    <property type="entry name" value="GlutR_dimer"/>
    <property type="match status" value="1"/>
</dbReference>
<dbReference type="InterPro" id="IPR036453">
    <property type="entry name" value="GluRdtase_dimer_dom_sf"/>
</dbReference>
<dbReference type="PANTHER" id="PTHR43013:SF1">
    <property type="entry name" value="GLUTAMYL-TRNA REDUCTASE"/>
    <property type="match status" value="1"/>
</dbReference>
<dbReference type="NCBIfam" id="TIGR01035">
    <property type="entry name" value="hemA"/>
    <property type="match status" value="1"/>
</dbReference>
<feature type="binding site" evidence="8 10">
    <location>
        <begin position="57"/>
        <end position="60"/>
    </location>
    <ligand>
        <name>substrate</name>
    </ligand>
</feature>
<dbReference type="SUPFAM" id="SSF69075">
    <property type="entry name" value="Glutamyl tRNA-reductase dimerization domain"/>
    <property type="match status" value="1"/>
</dbReference>
<accession>A0A5C7GI29</accession>
<dbReference type="InterPro" id="IPR006151">
    <property type="entry name" value="Shikm_DH/Glu-tRNA_Rdtase"/>
</dbReference>
<dbReference type="UniPathway" id="UPA00251">
    <property type="reaction ID" value="UER00316"/>
</dbReference>
<dbReference type="InterPro" id="IPR018214">
    <property type="entry name" value="GluRdtase_CS"/>
</dbReference>
<feature type="site" description="Important for activity" evidence="8 12">
    <location>
        <position position="103"/>
    </location>
</feature>
<evidence type="ECO:0000259" key="15">
    <source>
        <dbReference type="Pfam" id="PF01488"/>
    </source>
</evidence>
<dbReference type="Proteomes" id="UP000321080">
    <property type="component" value="Unassembled WGS sequence"/>
</dbReference>
<comment type="miscellaneous">
    <text evidence="8">During catalysis, the active site Cys acts as a nucleophile attacking the alpha-carbonyl group of tRNA-bound glutamate with the formation of a thioester intermediate between enzyme and glutamate, and the concomitant release of tRNA(Glu). The thioester intermediate is finally reduced by direct hydride transfer from NADPH, to form the product GSA.</text>
</comment>
<feature type="binding site" evidence="8 10">
    <location>
        <position position="113"/>
    </location>
    <ligand>
        <name>substrate</name>
    </ligand>
</feature>
<dbReference type="FunFam" id="3.30.460.30:FF:000001">
    <property type="entry name" value="Glutamyl-tRNA reductase"/>
    <property type="match status" value="1"/>
</dbReference>
<dbReference type="SUPFAM" id="SSF69742">
    <property type="entry name" value="Glutamyl tRNA-reductase catalytic, N-terminal domain"/>
    <property type="match status" value="1"/>
</dbReference>
<dbReference type="InterPro" id="IPR015896">
    <property type="entry name" value="4pyrrol_synth_GluRdtase_dimer"/>
</dbReference>
<dbReference type="InterPro" id="IPR015895">
    <property type="entry name" value="4pyrrol_synth_GluRdtase_N"/>
</dbReference>
<keyword evidence="6 8" id="KW-0627">Porphyrin biosynthesis</keyword>
<comment type="similarity">
    <text evidence="2 8 13">Belongs to the glutamyl-tRNA reductase family.</text>
</comment>
<evidence type="ECO:0000256" key="12">
    <source>
        <dbReference type="PIRSR" id="PIRSR000445-4"/>
    </source>
</evidence>
<evidence type="ECO:0000256" key="9">
    <source>
        <dbReference type="PIRSR" id="PIRSR000445-1"/>
    </source>
</evidence>
<feature type="active site" description="Nucleophile" evidence="8 9">
    <location>
        <position position="58"/>
    </location>
</feature>
<gene>
    <name evidence="8 17" type="primary">hemA</name>
    <name evidence="17" type="ORF">FUA22_10975</name>
</gene>
<dbReference type="OrthoDB" id="110209at2"/>
<evidence type="ECO:0000256" key="5">
    <source>
        <dbReference type="ARBA" id="ARBA00023002"/>
    </source>
</evidence>
<dbReference type="InterPro" id="IPR000343">
    <property type="entry name" value="4pyrrol_synth_GluRdtase"/>
</dbReference>
<evidence type="ECO:0000256" key="3">
    <source>
        <dbReference type="ARBA" id="ARBA00012970"/>
    </source>
</evidence>
<dbReference type="AlphaFoldDB" id="A0A5C7GI29"/>
<protein>
    <recommendedName>
        <fullName evidence="3 8">Glutamyl-tRNA reductase</fullName>
        <shortName evidence="8">GluTR</shortName>
        <ecNumber evidence="3 8">1.2.1.70</ecNumber>
    </recommendedName>
</protein>
<feature type="domain" description="Tetrapyrrole biosynthesis glutamyl-tRNA reductase dimerisation" evidence="14">
    <location>
        <begin position="320"/>
        <end position="413"/>
    </location>
</feature>
<evidence type="ECO:0000256" key="6">
    <source>
        <dbReference type="ARBA" id="ARBA00023244"/>
    </source>
</evidence>
<comment type="subunit">
    <text evidence="8">Homodimer.</text>
</comment>
<evidence type="ECO:0000256" key="2">
    <source>
        <dbReference type="ARBA" id="ARBA00005916"/>
    </source>
</evidence>
<evidence type="ECO:0000259" key="14">
    <source>
        <dbReference type="Pfam" id="PF00745"/>
    </source>
</evidence>
<evidence type="ECO:0000313" key="17">
    <source>
        <dbReference type="EMBL" id="TXG37079.1"/>
    </source>
</evidence>
<evidence type="ECO:0000256" key="1">
    <source>
        <dbReference type="ARBA" id="ARBA00005059"/>
    </source>
</evidence>
<comment type="catalytic activity">
    <reaction evidence="7 8 13">
        <text>(S)-4-amino-5-oxopentanoate + tRNA(Glu) + NADP(+) = L-glutamyl-tRNA(Glu) + NADPH + H(+)</text>
        <dbReference type="Rhea" id="RHEA:12344"/>
        <dbReference type="Rhea" id="RHEA-COMP:9663"/>
        <dbReference type="Rhea" id="RHEA-COMP:9680"/>
        <dbReference type="ChEBI" id="CHEBI:15378"/>
        <dbReference type="ChEBI" id="CHEBI:57501"/>
        <dbReference type="ChEBI" id="CHEBI:57783"/>
        <dbReference type="ChEBI" id="CHEBI:58349"/>
        <dbReference type="ChEBI" id="CHEBI:78442"/>
        <dbReference type="ChEBI" id="CHEBI:78520"/>
        <dbReference type="EC" id="1.2.1.70"/>
    </reaction>
</comment>
<dbReference type="Pfam" id="PF05201">
    <property type="entry name" value="GlutR_N"/>
    <property type="match status" value="1"/>
</dbReference>
<dbReference type="SUPFAM" id="SSF51735">
    <property type="entry name" value="NAD(P)-binding Rossmann-fold domains"/>
    <property type="match status" value="1"/>
</dbReference>
<dbReference type="Gene3D" id="3.30.460.30">
    <property type="entry name" value="Glutamyl-tRNA reductase, N-terminal domain"/>
    <property type="match status" value="1"/>
</dbReference>
<dbReference type="GO" id="GO:0050661">
    <property type="term" value="F:NADP binding"/>
    <property type="evidence" value="ECO:0007669"/>
    <property type="project" value="InterPro"/>
</dbReference>
<organism evidence="17 18">
    <name type="scientific">Seonamhaeicola maritimus</name>
    <dbReference type="NCBI Taxonomy" id="2591822"/>
    <lineage>
        <taxon>Bacteria</taxon>
        <taxon>Pseudomonadati</taxon>
        <taxon>Bacteroidota</taxon>
        <taxon>Flavobacteriia</taxon>
        <taxon>Flavobacteriales</taxon>
        <taxon>Flavobacteriaceae</taxon>
    </lineage>
</organism>
<feature type="domain" description="Quinate/shikimate 5-dehydrogenase/glutamyl-tRNA reductase" evidence="15">
    <location>
        <begin position="180"/>
        <end position="305"/>
    </location>
</feature>
<evidence type="ECO:0000256" key="4">
    <source>
        <dbReference type="ARBA" id="ARBA00022857"/>
    </source>
</evidence>
<evidence type="ECO:0000259" key="16">
    <source>
        <dbReference type="Pfam" id="PF05201"/>
    </source>
</evidence>
<feature type="binding site" evidence="8 11">
    <location>
        <begin position="193"/>
        <end position="198"/>
    </location>
    <ligand>
        <name>NADP(+)</name>
        <dbReference type="ChEBI" id="CHEBI:58349"/>
    </ligand>
</feature>
<dbReference type="PIRSF" id="PIRSF000445">
    <property type="entry name" value="4pyrrol_synth_GluRdtase"/>
    <property type="match status" value="1"/>
</dbReference>
<name>A0A5C7GI29_9FLAO</name>
<dbReference type="InterPro" id="IPR036291">
    <property type="entry name" value="NAD(P)-bd_dom_sf"/>
</dbReference>
<comment type="domain">
    <text evidence="8">Possesses an unusual extended V-shaped dimeric structure with each monomer consisting of three distinct domains arranged along a curved 'spinal' alpha-helix. The N-terminal catalytic domain specifically recognizes the glutamate moiety of the substrate. The second domain is the NADPH-binding domain, and the third C-terminal domain is responsible for dimerization.</text>
</comment>
<comment type="function">
    <text evidence="8">Catalyzes the NADPH-dependent reduction of glutamyl-tRNA(Glu) to glutamate 1-semialdehyde (GSA).</text>
</comment>
<dbReference type="RefSeq" id="WP_147768254.1">
    <property type="nucleotide sequence ID" value="NZ_VRKQ01000010.1"/>
</dbReference>
<evidence type="ECO:0000256" key="10">
    <source>
        <dbReference type="PIRSR" id="PIRSR000445-2"/>
    </source>
</evidence>
<dbReference type="Gene3D" id="3.40.50.720">
    <property type="entry name" value="NAD(P)-binding Rossmann-like Domain"/>
    <property type="match status" value="1"/>
</dbReference>
<feature type="binding site" evidence="8 10">
    <location>
        <begin position="118"/>
        <end position="120"/>
    </location>
    <ligand>
        <name>substrate</name>
    </ligand>
</feature>
<evidence type="ECO:0000256" key="11">
    <source>
        <dbReference type="PIRSR" id="PIRSR000445-3"/>
    </source>
</evidence>
<proteinExistence type="inferred from homology"/>
<keyword evidence="5 8" id="KW-0560">Oxidoreductase</keyword>
<dbReference type="GO" id="GO:0019353">
    <property type="term" value="P:protoporphyrinogen IX biosynthetic process from glutamate"/>
    <property type="evidence" value="ECO:0007669"/>
    <property type="project" value="TreeGrafter"/>
</dbReference>
<dbReference type="EC" id="1.2.1.70" evidence="3 8"/>
<keyword evidence="4 8" id="KW-0521">NADP</keyword>
<sequence>MHKYNISRSKNFYAIGLSYKKADAEIRGHFSLGDDAKKALLEQAKENHIESLVVTSTCNRTEIYGFAEHPFQLIKLLCDNTNGTVDQFQKVAYVHKNKGAINHMFRVGSGLDSQILGDFEIISQLKSSAILSKKNDLLNPFIERLVNAVIQASKRIKTETEISSGATSVSFASVQYILRTIKDVSNKNILLFGTGKIGRNTCENLVKHTKNDHITLINRTKDKAEKIAGKFNLVVKDYANLQEEISHSDILIVATGAHRPTIDKHIIQSKKPLLILDLSIPKNVDENVKELDNVCLVHLDYLSQITDETLEKRKEHIPHAEAIIQEVNDEFNSWLETRKFAPTIKALKHKLADFATAELDTQRKKLSDFNEQQAELISKNIVQKITNHFAHHLKDDNSSTDDSLELIKKVFQLEESQNV</sequence>
<dbReference type="GO" id="GO:0008883">
    <property type="term" value="F:glutamyl-tRNA reductase activity"/>
    <property type="evidence" value="ECO:0007669"/>
    <property type="project" value="UniProtKB-UniRule"/>
</dbReference>
<dbReference type="PROSITE" id="PS00747">
    <property type="entry name" value="GLUTR"/>
    <property type="match status" value="1"/>
</dbReference>
<dbReference type="PANTHER" id="PTHR43013">
    <property type="entry name" value="GLUTAMYL-TRNA REDUCTASE"/>
    <property type="match status" value="1"/>
</dbReference>
<dbReference type="InterPro" id="IPR036343">
    <property type="entry name" value="GluRdtase_N_sf"/>
</dbReference>
<keyword evidence="18" id="KW-1185">Reference proteome</keyword>
<evidence type="ECO:0000313" key="18">
    <source>
        <dbReference type="Proteomes" id="UP000321080"/>
    </source>
</evidence>
<feature type="binding site" evidence="8 10">
    <location>
        <position position="124"/>
    </location>
    <ligand>
        <name>substrate</name>
    </ligand>
</feature>
<reference evidence="17 18" key="1">
    <citation type="submission" date="2019-08" db="EMBL/GenBank/DDBJ databases">
        <title>Seonamhaeicola sediminis sp. nov., isolated from marine sediment.</title>
        <authorList>
            <person name="Cao W.R."/>
        </authorList>
    </citation>
    <scope>NUCLEOTIDE SEQUENCE [LARGE SCALE GENOMIC DNA]</scope>
    <source>
        <strain evidence="17 18">1505</strain>
    </source>
</reference>
<evidence type="ECO:0000256" key="13">
    <source>
        <dbReference type="RuleBase" id="RU000584"/>
    </source>
</evidence>
<dbReference type="Pfam" id="PF01488">
    <property type="entry name" value="Shikimate_DH"/>
    <property type="match status" value="1"/>
</dbReference>
<evidence type="ECO:0000256" key="8">
    <source>
        <dbReference type="HAMAP-Rule" id="MF_00087"/>
    </source>
</evidence>
<dbReference type="HAMAP" id="MF_00087">
    <property type="entry name" value="Glu_tRNA_reductase"/>
    <property type="match status" value="1"/>
</dbReference>
<evidence type="ECO:0000256" key="7">
    <source>
        <dbReference type="ARBA" id="ARBA00047464"/>
    </source>
</evidence>